<protein>
    <submittedName>
        <fullName evidence="3">Putative ddhd domain protein</fullName>
    </submittedName>
</protein>
<feature type="compositionally biased region" description="Basic and acidic residues" evidence="1">
    <location>
        <begin position="475"/>
        <end position="484"/>
    </location>
</feature>
<comment type="caution">
    <text evidence="3">The sequence shown here is derived from an EMBL/GenBank/DDBJ whole genome shotgun (WGS) entry which is preliminary data.</text>
</comment>
<dbReference type="PANTHER" id="PTHR23509">
    <property type="entry name" value="PA-PL1 PHOSPHOLIPASE FAMILY"/>
    <property type="match status" value="1"/>
</dbReference>
<dbReference type="Pfam" id="PF02862">
    <property type="entry name" value="DDHD"/>
    <property type="match status" value="2"/>
</dbReference>
<feature type="compositionally biased region" description="Polar residues" evidence="1">
    <location>
        <begin position="330"/>
        <end position="342"/>
    </location>
</feature>
<evidence type="ECO:0000256" key="1">
    <source>
        <dbReference type="SAM" id="MobiDB-lite"/>
    </source>
</evidence>
<dbReference type="EMBL" id="LCWF01000071">
    <property type="protein sequence ID" value="KKY23001.1"/>
    <property type="molecule type" value="Genomic_DNA"/>
</dbReference>
<dbReference type="GO" id="GO:0005737">
    <property type="term" value="C:cytoplasm"/>
    <property type="evidence" value="ECO:0007669"/>
    <property type="project" value="TreeGrafter"/>
</dbReference>
<feature type="compositionally biased region" description="Basic and acidic residues" evidence="1">
    <location>
        <begin position="353"/>
        <end position="363"/>
    </location>
</feature>
<feature type="region of interest" description="Disordered" evidence="1">
    <location>
        <begin position="1"/>
        <end position="375"/>
    </location>
</feature>
<feature type="compositionally biased region" description="Basic and acidic residues" evidence="1">
    <location>
        <begin position="147"/>
        <end position="178"/>
    </location>
</feature>
<feature type="domain" description="DDHD" evidence="2">
    <location>
        <begin position="819"/>
        <end position="1019"/>
    </location>
</feature>
<reference evidence="3 4" key="2">
    <citation type="submission" date="2015-05" db="EMBL/GenBank/DDBJ databases">
        <authorList>
            <person name="Morales-Cruz A."/>
            <person name="Amrine K.C."/>
            <person name="Cantu D."/>
        </authorList>
    </citation>
    <scope>NUCLEOTIDE SEQUENCE [LARGE SCALE GENOMIC DNA]</scope>
    <source>
        <strain evidence="3">UCRPC4</strain>
    </source>
</reference>
<dbReference type="PANTHER" id="PTHR23509:SF6">
    <property type="entry name" value="PHOSPHOLIPASE C1020.13C-RELATED"/>
    <property type="match status" value="1"/>
</dbReference>
<accession>A0A0G2ELH9</accession>
<feature type="compositionally biased region" description="Polar residues" evidence="1">
    <location>
        <begin position="196"/>
        <end position="208"/>
    </location>
</feature>
<feature type="compositionally biased region" description="Basic and acidic residues" evidence="1">
    <location>
        <begin position="222"/>
        <end position="241"/>
    </location>
</feature>
<sequence>MASASHTYGPTCALYEDDHDDSSRGPTDNPNPPKVRAQFFYISALPIDDPLSPLPPIPDAKTSQTKAPPQPFSVKDNNALEEAWQGLRSGKTSRPSSSKAQPSGKRLGEIFHFPGLSRKGTKDKITKETTQNLLVDSDDDDTGLSDSLKEASRDALMRKELKQERKSAKAEAKAEKTSQKASKVDALQALREEVEATTSDTTTSKFQAPSQPSPRPSSRQTQGEESHVLLADAPEHHEKPSDYFLSSSLDLKSSSGSNERSRSRSPFRSKWKDRKGALPEESASSASVNQADGPSELASSVDMHTSGNPFARAPSYNGSRMAVSFDGARDNSTNVANQTRSEASGRPRSRASGQRDRNPDRSNSRPWSRANDPSQELAATQNAYIPVGIARLHLVELPELMMKPIYWSPVHDVARVMRATWFYKNTMSPVESHVANRLELGYEDFRPWTETWQDELNSCVDHGPEAELKITRRLWPEDEKEKASRPGTSAEMKAVDDRELAEEEPEELPQHHENRAAAPITKSKPSRLFSSHSVIYVDGRNAQLLRPSLAPSPSRKRTALGAIRKGRQIGIAVVRGFDRKAWDTIHPPKKMDAQTANAKVGAYMSQSGDATTQGRRLSCTACKMNEQKPPVTDLVLVIHGIGQKLSERMETFHFTHAINGFRRQVNIELVSEAVRGNLREDMGGIMVLPINWRLTLSFDAEGRPIDEDPKTDPTKNEYTLKDITPDTLPAIRSLISDVMLDIPYYLSHHKDTMISAVVKEANRVYRLWCRNNPGFHESGRVHVIAHSLGSAMSMDILSQQPTTVPRSLDLKNPVSDKVFEFNTSSLFCCGSPAGFFLLLHRANLLPRKGRNKPGFEGEDEGRGVAGAAGTYGCPAVDNIYNVMHYNDPIAYHMNAAVDVEYAHMLKPGNIPSASSGWFSSLNNAFRWGSSGSSTMVTTPGGRPTLPKLPTTVELNIHDFSREDIVEKRMHLLNDNGQIDYFLSSGGGPLEIQYLNMLSAHSSYWVLQDFVRFIVMEIGRSPGREGTIPALRAEKKRIIKAGKLS</sequence>
<dbReference type="InterPro" id="IPR004177">
    <property type="entry name" value="DDHD_dom"/>
</dbReference>
<dbReference type="InterPro" id="IPR029058">
    <property type="entry name" value="AB_hydrolase_fold"/>
</dbReference>
<feature type="compositionally biased region" description="Low complexity" evidence="1">
    <location>
        <begin position="245"/>
        <end position="258"/>
    </location>
</feature>
<evidence type="ECO:0000313" key="4">
    <source>
        <dbReference type="Proteomes" id="UP000053317"/>
    </source>
</evidence>
<feature type="region of interest" description="Disordered" evidence="1">
    <location>
        <begin position="475"/>
        <end position="525"/>
    </location>
</feature>
<proteinExistence type="predicted"/>
<dbReference type="GO" id="GO:0046872">
    <property type="term" value="F:metal ion binding"/>
    <property type="evidence" value="ECO:0007669"/>
    <property type="project" value="InterPro"/>
</dbReference>
<feature type="compositionally biased region" description="Basic residues" evidence="1">
    <location>
        <begin position="263"/>
        <end position="273"/>
    </location>
</feature>
<dbReference type="InterPro" id="IPR058055">
    <property type="entry name" value="PA-PLA1"/>
</dbReference>
<dbReference type="SUPFAM" id="SSF53474">
    <property type="entry name" value="alpha/beta-Hydrolases"/>
    <property type="match status" value="1"/>
</dbReference>
<keyword evidence="4" id="KW-1185">Reference proteome</keyword>
<dbReference type="PROSITE" id="PS51043">
    <property type="entry name" value="DDHD"/>
    <property type="match status" value="1"/>
</dbReference>
<gene>
    <name evidence="3" type="ORF">UCRPC4_g03006</name>
</gene>
<dbReference type="SMART" id="SM01127">
    <property type="entry name" value="DDHD"/>
    <property type="match status" value="1"/>
</dbReference>
<reference evidence="3 4" key="1">
    <citation type="submission" date="2015-05" db="EMBL/GenBank/DDBJ databases">
        <title>Distinctive expansion of gene families associated with plant cell wall degradation and secondary metabolism in the genomes of grapevine trunk pathogens.</title>
        <authorList>
            <person name="Lawrence D.P."/>
            <person name="Travadon R."/>
            <person name="Rolshausen P.E."/>
            <person name="Baumgartner K."/>
        </authorList>
    </citation>
    <scope>NUCLEOTIDE SEQUENCE [LARGE SCALE GENOMIC DNA]</scope>
    <source>
        <strain evidence="3">UCRPC4</strain>
    </source>
</reference>
<feature type="compositionally biased region" description="Polar residues" evidence="1">
    <location>
        <begin position="90"/>
        <end position="101"/>
    </location>
</feature>
<feature type="compositionally biased region" description="Polar residues" evidence="1">
    <location>
        <begin position="282"/>
        <end position="292"/>
    </location>
</feature>
<dbReference type="GO" id="GO:0004620">
    <property type="term" value="F:phospholipase activity"/>
    <property type="evidence" value="ECO:0007669"/>
    <property type="project" value="TreeGrafter"/>
</dbReference>
<evidence type="ECO:0000259" key="2">
    <source>
        <dbReference type="PROSITE" id="PS51043"/>
    </source>
</evidence>
<evidence type="ECO:0000313" key="3">
    <source>
        <dbReference type="EMBL" id="KKY23001.1"/>
    </source>
</evidence>
<dbReference type="AlphaFoldDB" id="A0A0G2ELH9"/>
<dbReference type="OrthoDB" id="69269at2759"/>
<name>A0A0G2ELH9_PHACM</name>
<organism evidence="3 4">
    <name type="scientific">Phaeomoniella chlamydospora</name>
    <name type="common">Phaeoacremonium chlamydosporum</name>
    <dbReference type="NCBI Taxonomy" id="158046"/>
    <lineage>
        <taxon>Eukaryota</taxon>
        <taxon>Fungi</taxon>
        <taxon>Dikarya</taxon>
        <taxon>Ascomycota</taxon>
        <taxon>Pezizomycotina</taxon>
        <taxon>Eurotiomycetes</taxon>
        <taxon>Chaetothyriomycetidae</taxon>
        <taxon>Phaeomoniellales</taxon>
        <taxon>Phaeomoniellaceae</taxon>
        <taxon>Phaeomoniella</taxon>
    </lineage>
</organism>
<dbReference type="Proteomes" id="UP000053317">
    <property type="component" value="Unassembled WGS sequence"/>
</dbReference>